<proteinExistence type="predicted"/>
<sequence>MCGLRRGQRRCWTVAWAGTPGPASALGPESRCLVGTDAGGVRPLPGSAWMLIAGSELVAGAAGVGVRRRGSARVLEPVVEPGRCQYRQRCRDWWLSPLRRSGSVVAEPVGGSGTVCSQHRCWSQWPEPCAAPASSLERWIRSELCPAPASLLERGWVEARAGQRRCWASSRACRTGVSAIAGCQDGWLGRSSLSRPVFVLGLSTPGPALMLEPELRSRCFCAWTVPPWRVPDSVRRGWGYSPRNQGGPVQGPADPGREYQPGAGSEDRACGTSLVLLEDQLVQARDTRPGAAVRGP</sequence>
<protein>
    <submittedName>
        <fullName evidence="2">Uncharacterized protein</fullName>
    </submittedName>
</protein>
<accession>A0A1I5FYJ5</accession>
<organism evidence="2 3">
    <name type="scientific">Amycolatopsis rubida</name>
    <dbReference type="NCBI Taxonomy" id="112413"/>
    <lineage>
        <taxon>Bacteria</taxon>
        <taxon>Bacillati</taxon>
        <taxon>Actinomycetota</taxon>
        <taxon>Actinomycetes</taxon>
        <taxon>Pseudonocardiales</taxon>
        <taxon>Pseudonocardiaceae</taxon>
        <taxon>Amycolatopsis</taxon>
    </lineage>
</organism>
<evidence type="ECO:0000313" key="2">
    <source>
        <dbReference type="EMBL" id="SFO28832.1"/>
    </source>
</evidence>
<dbReference type="Proteomes" id="UP000199137">
    <property type="component" value="Unassembled WGS sequence"/>
</dbReference>
<reference evidence="2 3" key="1">
    <citation type="submission" date="2016-10" db="EMBL/GenBank/DDBJ databases">
        <authorList>
            <person name="de Groot N.N."/>
        </authorList>
    </citation>
    <scope>NUCLEOTIDE SEQUENCE [LARGE SCALE GENOMIC DNA]</scope>
    <source>
        <strain evidence="2 3">DSM 44637</strain>
    </source>
</reference>
<evidence type="ECO:0000256" key="1">
    <source>
        <dbReference type="SAM" id="MobiDB-lite"/>
    </source>
</evidence>
<dbReference type="EMBL" id="FOWC01000001">
    <property type="protein sequence ID" value="SFO28832.1"/>
    <property type="molecule type" value="Genomic_DNA"/>
</dbReference>
<feature type="region of interest" description="Disordered" evidence="1">
    <location>
        <begin position="239"/>
        <end position="269"/>
    </location>
</feature>
<name>A0A1I5FYJ5_9PSEU</name>
<gene>
    <name evidence="2" type="ORF">SAMN05421854_1011348</name>
</gene>
<dbReference type="AlphaFoldDB" id="A0A1I5FYJ5"/>
<evidence type="ECO:0000313" key="3">
    <source>
        <dbReference type="Proteomes" id="UP000199137"/>
    </source>
</evidence>